<dbReference type="NCBIfam" id="TIGR00049">
    <property type="entry name" value="iron-sulfur cluster assembly accessory protein"/>
    <property type="match status" value="1"/>
</dbReference>
<evidence type="ECO:0000259" key="1">
    <source>
        <dbReference type="Pfam" id="PF01521"/>
    </source>
</evidence>
<feature type="domain" description="Core" evidence="1">
    <location>
        <begin position="2"/>
        <end position="95"/>
    </location>
</feature>
<organism evidence="2 3">
    <name type="scientific">Methanooceanicella nereidis</name>
    <dbReference type="NCBI Taxonomy" id="2052831"/>
    <lineage>
        <taxon>Archaea</taxon>
        <taxon>Methanobacteriati</taxon>
        <taxon>Methanobacteriota</taxon>
        <taxon>Stenosarchaea group</taxon>
        <taxon>Methanomicrobia</taxon>
        <taxon>Methanocellales</taxon>
        <taxon>Methanocellaceae</taxon>
        <taxon>Methanooceanicella</taxon>
    </lineage>
</organism>
<dbReference type="SUPFAM" id="SSF89360">
    <property type="entry name" value="HesB-like domain"/>
    <property type="match status" value="1"/>
</dbReference>
<protein>
    <submittedName>
        <fullName evidence="2">Iron-sulfur cluster assembly accessory protein</fullName>
    </submittedName>
</protein>
<keyword evidence="3" id="KW-1185">Reference proteome</keyword>
<dbReference type="InterPro" id="IPR035903">
    <property type="entry name" value="HesB-like_dom_sf"/>
</dbReference>
<evidence type="ECO:0000313" key="2">
    <source>
        <dbReference type="EMBL" id="MCD1294785.1"/>
    </source>
</evidence>
<dbReference type="Proteomes" id="UP001320159">
    <property type="component" value="Unassembled WGS sequence"/>
</dbReference>
<sequence length="105" mass="11442">MVTVTPKAAEQIKGLLESQGKMEGMIRIYLAGYGCSGPQYAPALDMEKKEDDVAINSNGINLVYSKDLDDDLKEYELDYIETPYGNGFIVRNPNAVCGEGCSGCH</sequence>
<comment type="caution">
    <text evidence="2">The sequence shown here is derived from an EMBL/GenBank/DDBJ whole genome shotgun (WGS) entry which is preliminary data.</text>
</comment>
<dbReference type="GO" id="GO:0005506">
    <property type="term" value="F:iron ion binding"/>
    <property type="evidence" value="ECO:0007669"/>
    <property type="project" value="TreeGrafter"/>
</dbReference>
<evidence type="ECO:0000313" key="3">
    <source>
        <dbReference type="Proteomes" id="UP001320159"/>
    </source>
</evidence>
<dbReference type="GO" id="GO:0051539">
    <property type="term" value="F:4 iron, 4 sulfur cluster binding"/>
    <property type="evidence" value="ECO:0007669"/>
    <property type="project" value="TreeGrafter"/>
</dbReference>
<name>A0AAP2RDT7_9EURY</name>
<dbReference type="RefSeq" id="WP_230741621.1">
    <property type="nucleotide sequence ID" value="NZ_PGCK01000005.1"/>
</dbReference>
<proteinExistence type="predicted"/>
<dbReference type="Pfam" id="PF01521">
    <property type="entry name" value="Fe-S_biosyn"/>
    <property type="match status" value="1"/>
</dbReference>
<dbReference type="GO" id="GO:0051537">
    <property type="term" value="F:2 iron, 2 sulfur cluster binding"/>
    <property type="evidence" value="ECO:0007669"/>
    <property type="project" value="TreeGrafter"/>
</dbReference>
<dbReference type="PANTHER" id="PTHR43011">
    <property type="entry name" value="IRON-SULFUR CLUSTER ASSEMBLY 2 HOMOLOG, MITOCHONDRIAL"/>
    <property type="match status" value="1"/>
</dbReference>
<dbReference type="Gene3D" id="2.60.300.12">
    <property type="entry name" value="HesB-like domain"/>
    <property type="match status" value="1"/>
</dbReference>
<accession>A0AAP2RDT7</accession>
<dbReference type="GO" id="GO:0016226">
    <property type="term" value="P:iron-sulfur cluster assembly"/>
    <property type="evidence" value="ECO:0007669"/>
    <property type="project" value="InterPro"/>
</dbReference>
<dbReference type="EMBL" id="PGCK01000005">
    <property type="protein sequence ID" value="MCD1294785.1"/>
    <property type="molecule type" value="Genomic_DNA"/>
</dbReference>
<gene>
    <name evidence="2" type="ORF">CUJ83_07205</name>
</gene>
<dbReference type="PANTHER" id="PTHR43011:SF1">
    <property type="entry name" value="IRON-SULFUR CLUSTER ASSEMBLY 2 HOMOLOG, MITOCHONDRIAL"/>
    <property type="match status" value="1"/>
</dbReference>
<dbReference type="AlphaFoldDB" id="A0AAP2RDT7"/>
<dbReference type="InterPro" id="IPR000361">
    <property type="entry name" value="ATAP_core_dom"/>
</dbReference>
<dbReference type="InterPro" id="IPR016092">
    <property type="entry name" value="ATAP"/>
</dbReference>
<reference evidence="2 3" key="1">
    <citation type="submission" date="2017-11" db="EMBL/GenBank/DDBJ databases">
        <title>Isolation and Characterization of Family Methanocellaceae Species from Potential Methane Hydrate Area Offshore Southwestern Taiwan.</title>
        <authorList>
            <person name="Zhang W.-L."/>
            <person name="Chen W.-C."/>
            <person name="Lai M.-C."/>
            <person name="Chen S.-C."/>
        </authorList>
    </citation>
    <scope>NUCLEOTIDE SEQUENCE [LARGE SCALE GENOMIC DNA]</scope>
    <source>
        <strain evidence="2 3">CWC-04</strain>
    </source>
</reference>